<name>A0A507EDF0_9FUNG</name>
<comment type="caution">
    <text evidence="3">The sequence shown here is derived from an EMBL/GenBank/DDBJ whole genome shotgun (WGS) entry which is preliminary data.</text>
</comment>
<reference evidence="3 4" key="1">
    <citation type="journal article" date="2019" name="Sci. Rep.">
        <title>Comparative genomics of chytrid fungi reveal insights into the obligate biotrophic and pathogenic lifestyle of Synchytrium endobioticum.</title>
        <authorList>
            <person name="van de Vossenberg B.T.L.H."/>
            <person name="Warris S."/>
            <person name="Nguyen H.D.T."/>
            <person name="van Gent-Pelzer M.P.E."/>
            <person name="Joly D.L."/>
            <person name="van de Geest H.C."/>
            <person name="Bonants P.J.M."/>
            <person name="Smith D.S."/>
            <person name="Levesque C.A."/>
            <person name="van der Lee T.A.J."/>
        </authorList>
    </citation>
    <scope>NUCLEOTIDE SEQUENCE [LARGE SCALE GENOMIC DNA]</scope>
    <source>
        <strain evidence="3 4">CBS 809.83</strain>
    </source>
</reference>
<sequence length="235" mass="25475">MTAGTPSAAPQATAQRLRILCLHGYTQNANVFRSRLAVMRKDLKNIAVFGEFVSAPHVVPKEEIPPVASAASVDLNAPVDEMGPRTWWRPFTLPSKLEDSIAEVTEIWSKASPPFDGILGFSQGATMAALVLPSLDPPPRFSIHCSGFFPHDPAHGAMLAALPTVPSLHVMGRSDAWVPPARSEALRAMFKDPQTMVHDGGHFIPTNATHRRTYKEFVGQFTNSAPLDSGEAETQ</sequence>
<dbReference type="STRING" id="109895.A0A507EDF0"/>
<gene>
    <name evidence="3" type="ORF">PhCBS80983_g00743</name>
</gene>
<dbReference type="GO" id="GO:0005737">
    <property type="term" value="C:cytoplasm"/>
    <property type="evidence" value="ECO:0007669"/>
    <property type="project" value="TreeGrafter"/>
</dbReference>
<dbReference type="GO" id="GO:0016787">
    <property type="term" value="F:hydrolase activity"/>
    <property type="evidence" value="ECO:0007669"/>
    <property type="project" value="UniProtKB-KW"/>
</dbReference>
<proteinExistence type="predicted"/>
<dbReference type="EMBL" id="QEAQ01000004">
    <property type="protein sequence ID" value="TPX62153.1"/>
    <property type="molecule type" value="Genomic_DNA"/>
</dbReference>
<dbReference type="Gene3D" id="3.40.50.1820">
    <property type="entry name" value="alpha/beta hydrolase"/>
    <property type="match status" value="1"/>
</dbReference>
<evidence type="ECO:0000259" key="2">
    <source>
        <dbReference type="Pfam" id="PF03959"/>
    </source>
</evidence>
<dbReference type="InterPro" id="IPR005645">
    <property type="entry name" value="FSH-like_dom"/>
</dbReference>
<dbReference type="PANTHER" id="PTHR48070:SF6">
    <property type="entry name" value="ESTERASE OVCA2"/>
    <property type="match status" value="1"/>
</dbReference>
<dbReference type="InterPro" id="IPR029058">
    <property type="entry name" value="AB_hydrolase_fold"/>
</dbReference>
<dbReference type="AlphaFoldDB" id="A0A507EDF0"/>
<keyword evidence="1" id="KW-0378">Hydrolase</keyword>
<dbReference type="Proteomes" id="UP000318582">
    <property type="component" value="Unassembled WGS sequence"/>
</dbReference>
<evidence type="ECO:0000313" key="3">
    <source>
        <dbReference type="EMBL" id="TPX62153.1"/>
    </source>
</evidence>
<dbReference type="GO" id="GO:0005634">
    <property type="term" value="C:nucleus"/>
    <property type="evidence" value="ECO:0007669"/>
    <property type="project" value="TreeGrafter"/>
</dbReference>
<keyword evidence="4" id="KW-1185">Reference proteome</keyword>
<dbReference type="Pfam" id="PF03959">
    <property type="entry name" value="FSH1"/>
    <property type="match status" value="1"/>
</dbReference>
<dbReference type="InterPro" id="IPR050593">
    <property type="entry name" value="LovG"/>
</dbReference>
<evidence type="ECO:0000256" key="1">
    <source>
        <dbReference type="ARBA" id="ARBA00022801"/>
    </source>
</evidence>
<dbReference type="SUPFAM" id="SSF53474">
    <property type="entry name" value="alpha/beta-Hydrolases"/>
    <property type="match status" value="1"/>
</dbReference>
<evidence type="ECO:0000313" key="4">
    <source>
        <dbReference type="Proteomes" id="UP000318582"/>
    </source>
</evidence>
<protein>
    <recommendedName>
        <fullName evidence="2">Serine hydrolase domain-containing protein</fullName>
    </recommendedName>
</protein>
<dbReference type="PANTHER" id="PTHR48070">
    <property type="entry name" value="ESTERASE OVCA2"/>
    <property type="match status" value="1"/>
</dbReference>
<organism evidence="3 4">
    <name type="scientific">Powellomyces hirtus</name>
    <dbReference type="NCBI Taxonomy" id="109895"/>
    <lineage>
        <taxon>Eukaryota</taxon>
        <taxon>Fungi</taxon>
        <taxon>Fungi incertae sedis</taxon>
        <taxon>Chytridiomycota</taxon>
        <taxon>Chytridiomycota incertae sedis</taxon>
        <taxon>Chytridiomycetes</taxon>
        <taxon>Spizellomycetales</taxon>
        <taxon>Powellomycetaceae</taxon>
        <taxon>Powellomyces</taxon>
    </lineage>
</organism>
<feature type="domain" description="Serine hydrolase" evidence="2">
    <location>
        <begin position="15"/>
        <end position="213"/>
    </location>
</feature>
<accession>A0A507EDF0</accession>